<dbReference type="EMBL" id="PVTE01000022">
    <property type="protein sequence ID" value="PRY31738.1"/>
    <property type="molecule type" value="Genomic_DNA"/>
</dbReference>
<keyword evidence="2" id="KW-0732">Signal</keyword>
<proteinExistence type="predicted"/>
<keyword evidence="1 3" id="KW-0378">Hydrolase</keyword>
<accession>A0A2T0SE86</accession>
<dbReference type="GO" id="GO:0016787">
    <property type="term" value="F:hydrolase activity"/>
    <property type="evidence" value="ECO:0007669"/>
    <property type="project" value="UniProtKB-KW"/>
</dbReference>
<feature type="signal peptide" evidence="2">
    <location>
        <begin position="1"/>
        <end position="24"/>
    </location>
</feature>
<dbReference type="Proteomes" id="UP000238375">
    <property type="component" value="Unassembled WGS sequence"/>
</dbReference>
<dbReference type="SUPFAM" id="SSF48208">
    <property type="entry name" value="Six-hairpin glycosidases"/>
    <property type="match status" value="1"/>
</dbReference>
<evidence type="ECO:0000256" key="2">
    <source>
        <dbReference type="SAM" id="SignalP"/>
    </source>
</evidence>
<dbReference type="InterPro" id="IPR010905">
    <property type="entry name" value="Glyco_hydro_88"/>
</dbReference>
<dbReference type="InterPro" id="IPR012341">
    <property type="entry name" value="6hp_glycosidase-like_sf"/>
</dbReference>
<evidence type="ECO:0000313" key="3">
    <source>
        <dbReference type="EMBL" id="PRY31738.1"/>
    </source>
</evidence>
<evidence type="ECO:0000256" key="1">
    <source>
        <dbReference type="ARBA" id="ARBA00022801"/>
    </source>
</evidence>
<dbReference type="InterPro" id="IPR008928">
    <property type="entry name" value="6-hairpin_glycosidase_sf"/>
</dbReference>
<dbReference type="InterPro" id="IPR029062">
    <property type="entry name" value="Class_I_gatase-like"/>
</dbReference>
<organism evidence="3 4">
    <name type="scientific">Spirosoma oryzae</name>
    <dbReference type="NCBI Taxonomy" id="1469603"/>
    <lineage>
        <taxon>Bacteria</taxon>
        <taxon>Pseudomonadati</taxon>
        <taxon>Bacteroidota</taxon>
        <taxon>Cytophagia</taxon>
        <taxon>Cytophagales</taxon>
        <taxon>Cytophagaceae</taxon>
        <taxon>Spirosoma</taxon>
    </lineage>
</organism>
<protein>
    <submittedName>
        <fullName evidence="3">Unsaturated rhamnogalacturonyl hydrolase</fullName>
    </submittedName>
</protein>
<dbReference type="InterPro" id="IPR052043">
    <property type="entry name" value="PolySaccharide_Degr_Enz"/>
</dbReference>
<keyword evidence="4" id="KW-1185">Reference proteome</keyword>
<comment type="caution">
    <text evidence="3">The sequence shown here is derived from an EMBL/GenBank/DDBJ whole genome shotgun (WGS) entry which is preliminary data.</text>
</comment>
<sequence>MPFRLPRPLLLAALLTTSIVSVRAQSPAEKPWSVRMADAVIKKYPDSIAVKENKPAGWDYEQGLVLNAIERVWERTGDGHYYDYILHDIDRYVGKDGPIRTYRMDEFNLDNITTGRVLLMLAQQTQPGRENYKRAADTLRAQLARQPRTKEGGFWHKQRYPNQMWLDGLFMAEPFYAEYTKLYDRSPDSANRHFNDIAHQFALIEQHLIDPKTGLLYHGYDESRQEKWANSKTGTSPSFWGRSMGWYAMALVDVLDYFPENHPRRADLLRYFQRLMPVLVRYQDPKTGAWYQVTDQAGRKENYVEASASSMFVYALAKGVRLGYLPASMLSAATKGYQGILKTFVTTDPASQQPVLNGTVSVGGLGGSPYRDGSYAYYLSEPIRQNDLKGVGPFIMASVEMEMVDEYPLGRGKTVAVDTYFNNETRKGDSGPEPFHYLWNDRMHSGFWLWGKTFRELGATTVTQPNAPTAQTLNGKDVYIIVDPDTPKETPKPNYVQPADVDALDAWVRAGGVLVLMANDSANAELPRFNQLAKRFGMQFGYEQVNPVQGTRWSDGKLTIPANDPIFPHVSTIYVKELSPLTLTAPAKPALLKGNTVIMATAKVGKGIVFAIGDPWLYNEYTDGRRIPIEYQNFQAGKDLATWLLKQTK</sequence>
<dbReference type="OrthoDB" id="6381507at2"/>
<dbReference type="SUPFAM" id="SSF52317">
    <property type="entry name" value="Class I glutamine amidotransferase-like"/>
    <property type="match status" value="1"/>
</dbReference>
<gene>
    <name evidence="3" type="ORF">CLV58_12233</name>
</gene>
<dbReference type="GO" id="GO:0005975">
    <property type="term" value="P:carbohydrate metabolic process"/>
    <property type="evidence" value="ECO:0007669"/>
    <property type="project" value="InterPro"/>
</dbReference>
<dbReference type="RefSeq" id="WP_106139830.1">
    <property type="nucleotide sequence ID" value="NZ_PVTE01000022.1"/>
</dbReference>
<dbReference type="Pfam" id="PF07470">
    <property type="entry name" value="Glyco_hydro_88"/>
    <property type="match status" value="1"/>
</dbReference>
<feature type="chain" id="PRO_5015704684" evidence="2">
    <location>
        <begin position="25"/>
        <end position="649"/>
    </location>
</feature>
<reference evidence="3 4" key="1">
    <citation type="submission" date="2018-03" db="EMBL/GenBank/DDBJ databases">
        <title>Genomic Encyclopedia of Archaeal and Bacterial Type Strains, Phase II (KMG-II): from individual species to whole genera.</title>
        <authorList>
            <person name="Goeker M."/>
        </authorList>
    </citation>
    <scope>NUCLEOTIDE SEQUENCE [LARGE SCALE GENOMIC DNA]</scope>
    <source>
        <strain evidence="3 4">DSM 28354</strain>
    </source>
</reference>
<dbReference type="PANTHER" id="PTHR33886:SF8">
    <property type="entry name" value="UNSATURATED RHAMNOGALACTURONAN HYDROLASE (EUROFUNG)"/>
    <property type="match status" value="1"/>
</dbReference>
<dbReference type="PANTHER" id="PTHR33886">
    <property type="entry name" value="UNSATURATED RHAMNOGALACTURONAN HYDROLASE (EUROFUNG)"/>
    <property type="match status" value="1"/>
</dbReference>
<dbReference type="AlphaFoldDB" id="A0A2T0SE86"/>
<evidence type="ECO:0000313" key="4">
    <source>
        <dbReference type="Proteomes" id="UP000238375"/>
    </source>
</evidence>
<name>A0A2T0SE86_9BACT</name>
<dbReference type="Gene3D" id="1.50.10.10">
    <property type="match status" value="1"/>
</dbReference>